<comment type="caution">
    <text evidence="1">The sequence shown here is derived from an EMBL/GenBank/DDBJ whole genome shotgun (WGS) entry which is preliminary data.</text>
</comment>
<protein>
    <submittedName>
        <fullName evidence="1">Uncharacterized protein</fullName>
    </submittedName>
</protein>
<sequence length="119" mass="13380">MDEKDTNPADEWPLPPPWMWSCAECVNLYKTMKRAPEAVEAVREALGPGLDHDFTDSVVTTQIRLAQHLALRHAPALPAFDEECERCVSYATDPRIPAVLGMEHRARHVFVPECIVGLM</sequence>
<evidence type="ECO:0000313" key="1">
    <source>
        <dbReference type="EMBL" id="MFH8589885.1"/>
    </source>
</evidence>
<dbReference type="RefSeq" id="WP_240150496.1">
    <property type="nucleotide sequence ID" value="NZ_JBEZAY010000034.1"/>
</dbReference>
<dbReference type="EMBL" id="JBIRGH010000037">
    <property type="protein sequence ID" value="MFH8589885.1"/>
    <property type="molecule type" value="Genomic_DNA"/>
</dbReference>
<evidence type="ECO:0000313" key="2">
    <source>
        <dbReference type="Proteomes" id="UP001610990"/>
    </source>
</evidence>
<dbReference type="Proteomes" id="UP001610990">
    <property type="component" value="Unassembled WGS sequence"/>
</dbReference>
<accession>A0ABW7RUA1</accession>
<dbReference type="GeneID" id="97376098"/>
<gene>
    <name evidence="1" type="ORF">ACH4GP_36870</name>
</gene>
<organism evidence="1 2">
    <name type="scientific">Streptomyces celluloflavus</name>
    <dbReference type="NCBI Taxonomy" id="58344"/>
    <lineage>
        <taxon>Bacteria</taxon>
        <taxon>Bacillati</taxon>
        <taxon>Actinomycetota</taxon>
        <taxon>Actinomycetes</taxon>
        <taxon>Kitasatosporales</taxon>
        <taxon>Streptomycetaceae</taxon>
        <taxon>Streptomyces</taxon>
    </lineage>
</organism>
<proteinExistence type="predicted"/>
<name>A0ABW7RUA1_9ACTN</name>
<keyword evidence="2" id="KW-1185">Reference proteome</keyword>
<reference evidence="1 2" key="1">
    <citation type="submission" date="2024-10" db="EMBL/GenBank/DDBJ databases">
        <title>The Natural Products Discovery Center: Release of the First 8490 Sequenced Strains for Exploring Actinobacteria Biosynthetic Diversity.</title>
        <authorList>
            <person name="Kalkreuter E."/>
            <person name="Kautsar S.A."/>
            <person name="Yang D."/>
            <person name="Bader C.D."/>
            <person name="Teijaro C.N."/>
            <person name="Fluegel L."/>
            <person name="Davis C.M."/>
            <person name="Simpson J.R."/>
            <person name="Lauterbach L."/>
            <person name="Steele A.D."/>
            <person name="Gui C."/>
            <person name="Meng S."/>
            <person name="Li G."/>
            <person name="Viehrig K."/>
            <person name="Ye F."/>
            <person name="Su P."/>
            <person name="Kiefer A.F."/>
            <person name="Nichols A."/>
            <person name="Cepeda A.J."/>
            <person name="Yan W."/>
            <person name="Fan B."/>
            <person name="Jiang Y."/>
            <person name="Adhikari A."/>
            <person name="Zheng C.-J."/>
            <person name="Schuster L."/>
            <person name="Cowan T.M."/>
            <person name="Smanski M.J."/>
            <person name="Chevrette M.G."/>
            <person name="De Carvalho L.P.S."/>
            <person name="Shen B."/>
        </authorList>
    </citation>
    <scope>NUCLEOTIDE SEQUENCE [LARGE SCALE GENOMIC DNA]</scope>
    <source>
        <strain evidence="1 2">NPDC018013</strain>
    </source>
</reference>